<name>A0A8T0SHX7_PANVG</name>
<organism evidence="2 3">
    <name type="scientific">Panicum virgatum</name>
    <name type="common">Blackwell switchgrass</name>
    <dbReference type="NCBI Taxonomy" id="38727"/>
    <lineage>
        <taxon>Eukaryota</taxon>
        <taxon>Viridiplantae</taxon>
        <taxon>Streptophyta</taxon>
        <taxon>Embryophyta</taxon>
        <taxon>Tracheophyta</taxon>
        <taxon>Spermatophyta</taxon>
        <taxon>Magnoliopsida</taxon>
        <taxon>Liliopsida</taxon>
        <taxon>Poales</taxon>
        <taxon>Poaceae</taxon>
        <taxon>PACMAD clade</taxon>
        <taxon>Panicoideae</taxon>
        <taxon>Panicodae</taxon>
        <taxon>Paniceae</taxon>
        <taxon>Panicinae</taxon>
        <taxon>Panicum</taxon>
        <taxon>Panicum sect. Hiantes</taxon>
    </lineage>
</organism>
<feature type="compositionally biased region" description="Basic and acidic residues" evidence="1">
    <location>
        <begin position="121"/>
        <end position="131"/>
    </location>
</feature>
<dbReference type="Proteomes" id="UP000823388">
    <property type="component" value="Chromosome 5K"/>
</dbReference>
<gene>
    <name evidence="2" type="ORF">PVAP13_5KG242407</name>
</gene>
<feature type="compositionally biased region" description="Pro residues" evidence="1">
    <location>
        <begin position="49"/>
        <end position="59"/>
    </location>
</feature>
<sequence length="236" mass="26138">MDPRLQRTPSAHRPRVRPPPASRVRFPRPALWLPPKKNPPRPQTRNPARRPPPPPPPPCDGLRHRFRVRRPPPPLASRSGRRFPSPPFAGRAGIQPPLAAPLRTRPPVPQIWRSSLPAAGDSERWRSDWRTRPSRSVSRGSAPSHAFSSSPARLPPRASSFSASQGASSSFSDRFVDGTGALANVATIHCSPSVRRPLLPSCSARQLETLRKSGEKPLSGRRHARALQRVRVYSFC</sequence>
<feature type="region of interest" description="Disordered" evidence="1">
    <location>
        <begin position="1"/>
        <end position="172"/>
    </location>
</feature>
<dbReference type="EMBL" id="CM029045">
    <property type="protein sequence ID" value="KAG2597837.1"/>
    <property type="molecule type" value="Genomic_DNA"/>
</dbReference>
<evidence type="ECO:0000313" key="2">
    <source>
        <dbReference type="EMBL" id="KAG2597837.1"/>
    </source>
</evidence>
<keyword evidence="3" id="KW-1185">Reference proteome</keyword>
<proteinExistence type="predicted"/>
<dbReference type="AlphaFoldDB" id="A0A8T0SHX7"/>
<comment type="caution">
    <text evidence="2">The sequence shown here is derived from an EMBL/GenBank/DDBJ whole genome shotgun (WGS) entry which is preliminary data.</text>
</comment>
<evidence type="ECO:0000256" key="1">
    <source>
        <dbReference type="SAM" id="MobiDB-lite"/>
    </source>
</evidence>
<protein>
    <submittedName>
        <fullName evidence="2">Uncharacterized protein</fullName>
    </submittedName>
</protein>
<evidence type="ECO:0000313" key="3">
    <source>
        <dbReference type="Proteomes" id="UP000823388"/>
    </source>
</evidence>
<reference evidence="2" key="1">
    <citation type="submission" date="2020-05" db="EMBL/GenBank/DDBJ databases">
        <title>WGS assembly of Panicum virgatum.</title>
        <authorList>
            <person name="Lovell J.T."/>
            <person name="Jenkins J."/>
            <person name="Shu S."/>
            <person name="Juenger T.E."/>
            <person name="Schmutz J."/>
        </authorList>
    </citation>
    <scope>NUCLEOTIDE SEQUENCE</scope>
    <source>
        <strain evidence="2">AP13</strain>
    </source>
</reference>
<feature type="compositionally biased region" description="Low complexity" evidence="1">
    <location>
        <begin position="138"/>
        <end position="172"/>
    </location>
</feature>
<accession>A0A8T0SHX7</accession>